<dbReference type="InterPro" id="IPR009057">
    <property type="entry name" value="Homeodomain-like_sf"/>
</dbReference>
<evidence type="ECO:0000256" key="1">
    <source>
        <dbReference type="ARBA" id="ARBA00023015"/>
    </source>
</evidence>
<dbReference type="EMBL" id="CYUE01000006">
    <property type="protein sequence ID" value="CUK24964.1"/>
    <property type="molecule type" value="Genomic_DNA"/>
</dbReference>
<gene>
    <name evidence="5" type="primary">ureR</name>
    <name evidence="5" type="ORF">TA5114_00753</name>
</gene>
<sequence>MERFLDNSRISTVSFSLIEDLLRAIQGIASDEDYQACLKRAGLSTPADARLSRVSRDQIVELYQAASRMTGDEMMGLWSRPIRSGALKQICTSMIGASSLGAAMFRMVTFWNLVLDDYQLHLEAREELVSLAIRPRAGVSDDAEVNRFGHMLLLKLTHGLASWLSGQELSLVRVSFVFPRPTFASDYSVLFPVEVDFSKDHSSIAFDRRLWSRSVQRTTADLHAFLTRAPRDWIFTTSQDHNLTRRIRAILQSQSFDVTLDDTANALHLTPRTLIRHLQSQNTSFQAIKDDLRRDVAIAKLREGLAVEVIAEETGFSSASTFHRAFRRWTGDVPSSFRRDVAPRVGTSANN</sequence>
<dbReference type="STRING" id="1715691.TA5113_02400"/>
<keyword evidence="1" id="KW-0805">Transcription regulation</keyword>
<dbReference type="InterPro" id="IPR018060">
    <property type="entry name" value="HTH_AraC"/>
</dbReference>
<dbReference type="Pfam" id="PF12625">
    <property type="entry name" value="Arabinose_bd"/>
    <property type="match status" value="1"/>
</dbReference>
<organism evidence="5 6">
    <name type="scientific">Cognatishimia activa</name>
    <dbReference type="NCBI Taxonomy" id="1715691"/>
    <lineage>
        <taxon>Bacteria</taxon>
        <taxon>Pseudomonadati</taxon>
        <taxon>Pseudomonadota</taxon>
        <taxon>Alphaproteobacteria</taxon>
        <taxon>Rhodobacterales</taxon>
        <taxon>Paracoccaceae</taxon>
        <taxon>Cognatishimia</taxon>
    </lineage>
</organism>
<keyword evidence="2" id="KW-0238">DNA-binding</keyword>
<dbReference type="AlphaFoldDB" id="A0A0P1IUX0"/>
<evidence type="ECO:0000256" key="2">
    <source>
        <dbReference type="ARBA" id="ARBA00023125"/>
    </source>
</evidence>
<evidence type="ECO:0000256" key="3">
    <source>
        <dbReference type="ARBA" id="ARBA00023163"/>
    </source>
</evidence>
<dbReference type="SUPFAM" id="SSF46689">
    <property type="entry name" value="Homeodomain-like"/>
    <property type="match status" value="1"/>
</dbReference>
<keyword evidence="3" id="KW-0804">Transcription</keyword>
<protein>
    <submittedName>
        <fullName evidence="5">Urease operon transcriptional activator</fullName>
    </submittedName>
</protein>
<proteinExistence type="predicted"/>
<dbReference type="PROSITE" id="PS01124">
    <property type="entry name" value="HTH_ARAC_FAMILY_2"/>
    <property type="match status" value="1"/>
</dbReference>
<feature type="domain" description="HTH araC/xylS-type" evidence="4">
    <location>
        <begin position="241"/>
        <end position="340"/>
    </location>
</feature>
<dbReference type="Gene3D" id="1.10.10.60">
    <property type="entry name" value="Homeodomain-like"/>
    <property type="match status" value="1"/>
</dbReference>
<dbReference type="GO" id="GO:0000976">
    <property type="term" value="F:transcription cis-regulatory region binding"/>
    <property type="evidence" value="ECO:0007669"/>
    <property type="project" value="TreeGrafter"/>
</dbReference>
<evidence type="ECO:0000313" key="5">
    <source>
        <dbReference type="EMBL" id="CUK24964.1"/>
    </source>
</evidence>
<accession>A0A0P1IUX0</accession>
<dbReference type="PANTHER" id="PTHR47894">
    <property type="entry name" value="HTH-TYPE TRANSCRIPTIONAL REGULATOR GADX"/>
    <property type="match status" value="1"/>
</dbReference>
<dbReference type="GO" id="GO:0005829">
    <property type="term" value="C:cytosol"/>
    <property type="evidence" value="ECO:0007669"/>
    <property type="project" value="TreeGrafter"/>
</dbReference>
<name>A0A0P1IUX0_9RHOB</name>
<dbReference type="Proteomes" id="UP000051184">
    <property type="component" value="Unassembled WGS sequence"/>
</dbReference>
<dbReference type="GO" id="GO:0003700">
    <property type="term" value="F:DNA-binding transcription factor activity"/>
    <property type="evidence" value="ECO:0007669"/>
    <property type="project" value="InterPro"/>
</dbReference>
<dbReference type="InterPro" id="IPR032687">
    <property type="entry name" value="AraC-type_N"/>
</dbReference>
<evidence type="ECO:0000313" key="6">
    <source>
        <dbReference type="Proteomes" id="UP000051184"/>
    </source>
</evidence>
<dbReference type="RefSeq" id="WP_058313981.1">
    <property type="nucleotide sequence ID" value="NZ_CYTO01000024.1"/>
</dbReference>
<evidence type="ECO:0000259" key="4">
    <source>
        <dbReference type="PROSITE" id="PS01124"/>
    </source>
</evidence>
<dbReference type="Pfam" id="PF12833">
    <property type="entry name" value="HTH_18"/>
    <property type="match status" value="1"/>
</dbReference>
<dbReference type="OrthoDB" id="9805730at2"/>
<keyword evidence="6" id="KW-1185">Reference proteome</keyword>
<reference evidence="6" key="1">
    <citation type="submission" date="2015-09" db="EMBL/GenBank/DDBJ databases">
        <authorList>
            <person name="Rodrigo-Torres Lidia"/>
            <person name="Arahal R.David."/>
        </authorList>
    </citation>
    <scope>NUCLEOTIDE SEQUENCE [LARGE SCALE GENOMIC DNA]</scope>
    <source>
        <strain evidence="6">CECT 5114</strain>
    </source>
</reference>
<dbReference type="PANTHER" id="PTHR47894:SF1">
    <property type="entry name" value="HTH-TYPE TRANSCRIPTIONAL REGULATOR VQSM"/>
    <property type="match status" value="1"/>
</dbReference>
<dbReference type="SMART" id="SM00342">
    <property type="entry name" value="HTH_ARAC"/>
    <property type="match status" value="1"/>
</dbReference>